<dbReference type="SUPFAM" id="SSF52540">
    <property type="entry name" value="P-loop containing nucleoside triphosphate hydrolases"/>
    <property type="match status" value="1"/>
</dbReference>
<reference evidence="5" key="1">
    <citation type="journal article" date="2020" name="Stud. Mycol.">
        <title>101 Dothideomycetes genomes: a test case for predicting lifestyles and emergence of pathogens.</title>
        <authorList>
            <person name="Haridas S."/>
            <person name="Albert R."/>
            <person name="Binder M."/>
            <person name="Bloem J."/>
            <person name="Labutti K."/>
            <person name="Salamov A."/>
            <person name="Andreopoulos B."/>
            <person name="Baker S."/>
            <person name="Barry K."/>
            <person name="Bills G."/>
            <person name="Bluhm B."/>
            <person name="Cannon C."/>
            <person name="Castanera R."/>
            <person name="Culley D."/>
            <person name="Daum C."/>
            <person name="Ezra D."/>
            <person name="Gonzalez J."/>
            <person name="Henrissat B."/>
            <person name="Kuo A."/>
            <person name="Liang C."/>
            <person name="Lipzen A."/>
            <person name="Lutzoni F."/>
            <person name="Magnuson J."/>
            <person name="Mondo S."/>
            <person name="Nolan M."/>
            <person name="Ohm R."/>
            <person name="Pangilinan J."/>
            <person name="Park H.-J."/>
            <person name="Ramirez L."/>
            <person name="Alfaro M."/>
            <person name="Sun H."/>
            <person name="Tritt A."/>
            <person name="Yoshinaga Y."/>
            <person name="Zwiers L.-H."/>
            <person name="Turgeon B."/>
            <person name="Goodwin S."/>
            <person name="Spatafora J."/>
            <person name="Crous P."/>
            <person name="Grigoriev I."/>
        </authorList>
    </citation>
    <scope>NUCLEOTIDE SEQUENCE</scope>
    <source>
        <strain evidence="5">CBS 627.86</strain>
    </source>
</reference>
<dbReference type="EMBL" id="ML977318">
    <property type="protein sequence ID" value="KAF2118041.1"/>
    <property type="molecule type" value="Genomic_DNA"/>
</dbReference>
<evidence type="ECO:0008006" key="7">
    <source>
        <dbReference type="Google" id="ProtNLM"/>
    </source>
</evidence>
<dbReference type="InterPro" id="IPR027417">
    <property type="entry name" value="P-loop_NTPase"/>
</dbReference>
<organism evidence="5 6">
    <name type="scientific">Lophiotrema nucula</name>
    <dbReference type="NCBI Taxonomy" id="690887"/>
    <lineage>
        <taxon>Eukaryota</taxon>
        <taxon>Fungi</taxon>
        <taxon>Dikarya</taxon>
        <taxon>Ascomycota</taxon>
        <taxon>Pezizomycotina</taxon>
        <taxon>Dothideomycetes</taxon>
        <taxon>Pleosporomycetidae</taxon>
        <taxon>Pleosporales</taxon>
        <taxon>Lophiotremataceae</taxon>
        <taxon>Lophiotrema</taxon>
    </lineage>
</organism>
<dbReference type="InterPro" id="IPR056693">
    <property type="entry name" value="DUF7791"/>
</dbReference>
<feature type="domain" description="Nephrocystin 3-like N-terminal" evidence="3">
    <location>
        <begin position="362"/>
        <end position="528"/>
    </location>
</feature>
<dbReference type="AlphaFoldDB" id="A0A6A5ZI69"/>
<dbReference type="PANTHER" id="PTHR10039">
    <property type="entry name" value="AMELOGENIN"/>
    <property type="match status" value="1"/>
</dbReference>
<name>A0A6A5ZI69_9PLEO</name>
<proteinExistence type="predicted"/>
<evidence type="ECO:0000259" key="4">
    <source>
        <dbReference type="Pfam" id="PF25053"/>
    </source>
</evidence>
<accession>A0A6A5ZI69</accession>
<feature type="region of interest" description="Disordered" evidence="2">
    <location>
        <begin position="1035"/>
        <end position="1057"/>
    </location>
</feature>
<protein>
    <recommendedName>
        <fullName evidence="7">NACHT domain-containing protein</fullName>
    </recommendedName>
</protein>
<evidence type="ECO:0000313" key="5">
    <source>
        <dbReference type="EMBL" id="KAF2118041.1"/>
    </source>
</evidence>
<gene>
    <name evidence="5" type="ORF">BDV96DRAFT_407813</name>
</gene>
<dbReference type="Proteomes" id="UP000799770">
    <property type="component" value="Unassembled WGS sequence"/>
</dbReference>
<dbReference type="InterPro" id="IPR056884">
    <property type="entry name" value="NPHP3-like_N"/>
</dbReference>
<dbReference type="Pfam" id="PF25053">
    <property type="entry name" value="DUF7791"/>
    <property type="match status" value="1"/>
</dbReference>
<sequence length="1057" mass="119961">MMDPLTAVGLASNVVQFLTFAGDLISKGLELSRSASGALEHNLAIEAVAQSLSVMSRTLMSSLPESNSKTSPAELELRKLCEGAKGVAETLVNALQKIKVTGSSDRAWKSFRQALKSILGAEQMEQMSLQIDRYRQQIGLTLMMSLREQITRIETNGTSSARSLQRELEELALSVESYRKDVIDLVRTPVQLELSLQSDWKQVSQIENAIARPNAIQMVEKAMAKDTDKVRRVNYTTLEGLLREDLTPEELRRVLRRDFEPERLKQALEQIKLRIEGTKAELTTHKNVDEIFPGRLTKLAEKDWKLQAQTSIHHQLYFSDIDQRYKAIADAHKDTFEWVFIGDNRSSDIPDSTSDSSAPQWDDFKSWLEGDETIYWVTGKPGSGKSTLMKFLYHDERTLQHAKSWTGSKPLVTSGFFIWNSGTQMQMSFKGLLQAILYKCLNGRLHLIPRLFPERWKHYDMYGRDLRALSDLELKEAFKNLVSISELRFLVFMDGLDEYDKNPSELTDFLLEVGKAGHESLKLCVASRPWPVFEESFSHCPRLRLEDLTRPDIQRYVEEALAQNSRWNELSTVHPDIAAQVVLDVSGKASGVFLWVILVVQSLVDGLIDGDTVEELIARVDQLPRDLEDLFQRMLGQLPPEYFVQACELFLLVQTAVRPLTLIETYFSLEGYDKAIAAAVKPLEAADLAFKAETIRKRIVSRCKCFLEAQGSYTERHNNTIQYFHRTVRDFMATADVQEYIRTGAPDFDNVGSLCGGTLRATKITWRWPMTDTILFFWTYAHPCVQYAKELDKAERITTLVEVLDELERTGDTYWNAPSKQGTWLAEVASAKGGIPVPSLHCMEYPGPVEESQTLDTHWTSTSLLTSNTGIESPVRSYVSFLHYAYEAQCTSYVLAKLNNPDIAIPEHTATRILLDACRNSDLELIPAVLKRGARPNASSRPGSPSAWDLFLGNVRNRKEKDKKRLEILYSLTTQFADASADPNAFNHPRAKYDVLPLETYLRELFDELGTEKVDQLVRKFALNKAALPPVQTRKDIHNRKQGFRQSVKSVFKSRAR</sequence>
<evidence type="ECO:0000313" key="6">
    <source>
        <dbReference type="Proteomes" id="UP000799770"/>
    </source>
</evidence>
<dbReference type="Gene3D" id="3.40.50.300">
    <property type="entry name" value="P-loop containing nucleotide triphosphate hydrolases"/>
    <property type="match status" value="1"/>
</dbReference>
<evidence type="ECO:0000256" key="2">
    <source>
        <dbReference type="SAM" id="MobiDB-lite"/>
    </source>
</evidence>
<dbReference type="OrthoDB" id="443402at2759"/>
<dbReference type="PANTHER" id="PTHR10039:SF5">
    <property type="entry name" value="NACHT DOMAIN-CONTAINING PROTEIN"/>
    <property type="match status" value="1"/>
</dbReference>
<dbReference type="Pfam" id="PF24883">
    <property type="entry name" value="NPHP3_N"/>
    <property type="match status" value="1"/>
</dbReference>
<evidence type="ECO:0000256" key="1">
    <source>
        <dbReference type="ARBA" id="ARBA00022737"/>
    </source>
</evidence>
<evidence type="ECO:0000259" key="3">
    <source>
        <dbReference type="Pfam" id="PF24883"/>
    </source>
</evidence>
<keyword evidence="6" id="KW-1185">Reference proteome</keyword>
<keyword evidence="1" id="KW-0677">Repeat</keyword>
<feature type="domain" description="DUF7791" evidence="4">
    <location>
        <begin position="638"/>
        <end position="755"/>
    </location>
</feature>